<comment type="caution">
    <text evidence="1">The sequence shown here is derived from an EMBL/GenBank/DDBJ whole genome shotgun (WGS) entry which is preliminary data.</text>
</comment>
<organism evidence="1 2">
    <name type="scientific">Chitinophaga parva</name>
    <dbReference type="NCBI Taxonomy" id="2169414"/>
    <lineage>
        <taxon>Bacteria</taxon>
        <taxon>Pseudomonadati</taxon>
        <taxon>Bacteroidota</taxon>
        <taxon>Chitinophagia</taxon>
        <taxon>Chitinophagales</taxon>
        <taxon>Chitinophagaceae</taxon>
        <taxon>Chitinophaga</taxon>
    </lineage>
</organism>
<evidence type="ECO:0000313" key="1">
    <source>
        <dbReference type="EMBL" id="PUZ28848.1"/>
    </source>
</evidence>
<gene>
    <name evidence="1" type="ORF">DCC81_05035</name>
</gene>
<reference evidence="1 2" key="1">
    <citation type="submission" date="2018-04" db="EMBL/GenBank/DDBJ databases">
        <title>Chitinophaga fuyangensis sp. nov., isolated from soil in a chemical factory.</title>
        <authorList>
            <person name="Chen K."/>
        </authorList>
    </citation>
    <scope>NUCLEOTIDE SEQUENCE [LARGE SCALE GENOMIC DNA]</scope>
    <source>
        <strain evidence="1 2">LY-1</strain>
    </source>
</reference>
<evidence type="ECO:0000313" key="2">
    <source>
        <dbReference type="Proteomes" id="UP000244450"/>
    </source>
</evidence>
<proteinExistence type="predicted"/>
<name>A0A2T7BME1_9BACT</name>
<protein>
    <recommendedName>
        <fullName evidence="3">DUF748 domain-containing protein</fullName>
    </recommendedName>
</protein>
<keyword evidence="2" id="KW-1185">Reference proteome</keyword>
<evidence type="ECO:0008006" key="3">
    <source>
        <dbReference type="Google" id="ProtNLM"/>
    </source>
</evidence>
<dbReference type="EMBL" id="QCYK01000001">
    <property type="protein sequence ID" value="PUZ28848.1"/>
    <property type="molecule type" value="Genomic_DNA"/>
</dbReference>
<sequence>MDMVQFSKRHWKKVAVGFTGILLVVIGAAWYTGYHWRRELQHQLHSYVLQMTDSLYSLQYASMDLDILGGDLTLHKISLVPDTARYHHLQEQQRARPFYCAVAADKIDLQGFSAWQYFREKKIVASALVFTAPALVMHVDTRTKDTSAPRSFYQAMSRQLKEIRIGRLQLLNTNMLYTFDRPGAKQMSMQVNKLDIRVEDLLVDSVAQRDPTRYLYSSNFTIDLKDYKYRSKDSMYWMKVHELHYNAAAQTLRIDSFHLEPMYDYAEFDKHLHFQNDRFNIRFNQVRIHGCDPYSLMEGNLLARSMHVGSGMVHVYHNRNLPEDPKPKYGKHPNQVLARLGVPLQLDTMIAKEIDVQYREVSPKTGETGVLDFKHASGVLTNITNIDTSLKKDNQLVVRLHALLMGQGDLSARFDFPINDSAGAFRLSGVLKNLDGRRMNPIVRPLNRIEIAALQVHSLAFNMSGNQYRAAGTVDFKYDSLKVTFLQQKEDTKHAKRSGLATFLANAFGLKNNSPDKGVVPAAAIVEMDRDPHKSFFNLVWKTIFKGIKQTAGSGLLKSIT</sequence>
<dbReference type="AlphaFoldDB" id="A0A2T7BME1"/>
<dbReference type="Proteomes" id="UP000244450">
    <property type="component" value="Unassembled WGS sequence"/>
</dbReference>
<accession>A0A2T7BME1</accession>